<accession>A0A383BY83</accession>
<evidence type="ECO:0000256" key="1">
    <source>
        <dbReference type="ARBA" id="ARBA00022741"/>
    </source>
</evidence>
<dbReference type="Pfam" id="PF00005">
    <property type="entry name" value="ABC_tran"/>
    <property type="match status" value="1"/>
</dbReference>
<dbReference type="EMBL" id="UINC01203876">
    <property type="protein sequence ID" value="SVE24338.1"/>
    <property type="molecule type" value="Genomic_DNA"/>
</dbReference>
<dbReference type="InterPro" id="IPR003593">
    <property type="entry name" value="AAA+_ATPase"/>
</dbReference>
<reference evidence="4" key="1">
    <citation type="submission" date="2018-05" db="EMBL/GenBank/DDBJ databases">
        <authorList>
            <person name="Lanie J.A."/>
            <person name="Ng W.-L."/>
            <person name="Kazmierczak K.M."/>
            <person name="Andrzejewski T.M."/>
            <person name="Davidsen T.M."/>
            <person name="Wayne K.J."/>
            <person name="Tettelin H."/>
            <person name="Glass J.I."/>
            <person name="Rusch D."/>
            <person name="Podicherti R."/>
            <person name="Tsui H.-C.T."/>
            <person name="Winkler M.E."/>
        </authorList>
    </citation>
    <scope>NUCLEOTIDE SEQUENCE</scope>
</reference>
<dbReference type="InterPro" id="IPR051309">
    <property type="entry name" value="ABCF_ATPase"/>
</dbReference>
<keyword evidence="1" id="KW-0547">Nucleotide-binding</keyword>
<dbReference type="Gene3D" id="3.40.50.300">
    <property type="entry name" value="P-loop containing nucleotide triphosphate hydrolases"/>
    <property type="match status" value="1"/>
</dbReference>
<dbReference type="AlphaFoldDB" id="A0A383BY83"/>
<dbReference type="SMART" id="SM00382">
    <property type="entry name" value="AAA"/>
    <property type="match status" value="1"/>
</dbReference>
<evidence type="ECO:0000256" key="2">
    <source>
        <dbReference type="ARBA" id="ARBA00022840"/>
    </source>
</evidence>
<dbReference type="InterPro" id="IPR003439">
    <property type="entry name" value="ABC_transporter-like_ATP-bd"/>
</dbReference>
<dbReference type="SUPFAM" id="SSF52540">
    <property type="entry name" value="P-loop containing nucleoside triphosphate hydrolases"/>
    <property type="match status" value="1"/>
</dbReference>
<proteinExistence type="predicted"/>
<dbReference type="PANTHER" id="PTHR42855">
    <property type="entry name" value="ABC TRANSPORTER ATP-BINDING SUBUNIT"/>
    <property type="match status" value="1"/>
</dbReference>
<dbReference type="GO" id="GO:0005524">
    <property type="term" value="F:ATP binding"/>
    <property type="evidence" value="ECO:0007669"/>
    <property type="project" value="UniProtKB-KW"/>
</dbReference>
<evidence type="ECO:0000259" key="3">
    <source>
        <dbReference type="PROSITE" id="PS50893"/>
    </source>
</evidence>
<evidence type="ECO:0000313" key="4">
    <source>
        <dbReference type="EMBL" id="SVE24338.1"/>
    </source>
</evidence>
<sequence length="243" mass="27564">LQSFEKIKEKANSGRKKSDLKLEVKMSRVGGKILELKNIHKSYGDICILDGFTYTFKKGERIGILGNNGVGKSTFLNILTGKEKADSGKVNIGDTIIYGYFTQGGLEIKEDLRVIEILKEIADVIILANGSKLSASQMLEHFMFTPEMQYTYVSKLSGGELRRLYLLTVLMKNPNFLILDEPTNDMDLLTLNKLEEFLLDFKGCLIIVSHDRYFMDKLTDHMFVFEGEGIIQDFHGTYSEFSD</sequence>
<feature type="domain" description="ABC transporter" evidence="3">
    <location>
        <begin position="34"/>
        <end position="243"/>
    </location>
</feature>
<dbReference type="CDD" id="cd03221">
    <property type="entry name" value="ABCF_EF-3"/>
    <property type="match status" value="1"/>
</dbReference>
<dbReference type="PROSITE" id="PS50893">
    <property type="entry name" value="ABC_TRANSPORTER_2"/>
    <property type="match status" value="1"/>
</dbReference>
<dbReference type="InterPro" id="IPR027417">
    <property type="entry name" value="P-loop_NTPase"/>
</dbReference>
<organism evidence="4">
    <name type="scientific">marine metagenome</name>
    <dbReference type="NCBI Taxonomy" id="408172"/>
    <lineage>
        <taxon>unclassified sequences</taxon>
        <taxon>metagenomes</taxon>
        <taxon>ecological metagenomes</taxon>
    </lineage>
</organism>
<protein>
    <recommendedName>
        <fullName evidence="3">ABC transporter domain-containing protein</fullName>
    </recommendedName>
</protein>
<feature type="non-terminal residue" evidence="4">
    <location>
        <position position="1"/>
    </location>
</feature>
<keyword evidence="2" id="KW-0067">ATP-binding</keyword>
<dbReference type="PANTHER" id="PTHR42855:SF1">
    <property type="entry name" value="ABC TRANSPORTER DOMAIN-CONTAINING PROTEIN"/>
    <property type="match status" value="1"/>
</dbReference>
<gene>
    <name evidence="4" type="ORF">METZ01_LOCUS477192</name>
</gene>
<feature type="non-terminal residue" evidence="4">
    <location>
        <position position="243"/>
    </location>
</feature>
<dbReference type="GO" id="GO:0016887">
    <property type="term" value="F:ATP hydrolysis activity"/>
    <property type="evidence" value="ECO:0007669"/>
    <property type="project" value="InterPro"/>
</dbReference>
<name>A0A383BY83_9ZZZZ</name>